<protein>
    <submittedName>
        <fullName evidence="1">Uncharacterized protein</fullName>
    </submittedName>
</protein>
<evidence type="ECO:0000313" key="1">
    <source>
        <dbReference type="EMBL" id="MBD8081299.1"/>
    </source>
</evidence>
<gene>
    <name evidence="1" type="ORF">IC610_02555</name>
</gene>
<dbReference type="EMBL" id="JACYFS010000001">
    <property type="protein sequence ID" value="MBD8081299.1"/>
    <property type="molecule type" value="Genomic_DNA"/>
</dbReference>
<sequence>MQQHTLKTDYLRTIDWFKNEVVDWNSAGMCYALDGTKKQIQKYHFGFECDSSITSQCGNYVFIYKKLGTKGLLLKNGEILREINRSYYQSEVYEYPAAFIFYKEKTYLIHCPNSYCQLDFEDVETGEIVTDKVERNPRDIFHSRLEVSSDNRFLLSKGWVWHPIDVIKLYDVAECFNNPAILDSEKSISNLSVEICSASFIDNDRILFCTSEEEPFDDDNDGMFPDHLAIWNFKTNEIEKTVKPDVECRNVFAVNEDFCWDLYNYPKLIDLNTGKVVGEFPKINSGSQRSSIIFKTNNFPKIAFNKISKQIAIAKEETIEVLTP</sequence>
<reference evidence="1 2" key="1">
    <citation type="submission" date="2020-09" db="EMBL/GenBank/DDBJ databases">
        <title>Genome seq and assembly of Chryseobacterium sp.</title>
        <authorList>
            <person name="Chhetri G."/>
        </authorList>
    </citation>
    <scope>NUCLEOTIDE SEQUENCE [LARGE SCALE GENOMIC DNA]</scope>
    <source>
        <strain evidence="1 2">GCR10</strain>
    </source>
</reference>
<evidence type="ECO:0000313" key="2">
    <source>
        <dbReference type="Proteomes" id="UP000637299"/>
    </source>
</evidence>
<accession>A0ABR8Z856</accession>
<dbReference type="InterPro" id="IPR011047">
    <property type="entry name" value="Quinoprotein_ADH-like_sf"/>
</dbReference>
<proteinExistence type="predicted"/>
<dbReference type="Proteomes" id="UP000637299">
    <property type="component" value="Unassembled WGS sequence"/>
</dbReference>
<comment type="caution">
    <text evidence="1">The sequence shown here is derived from an EMBL/GenBank/DDBJ whole genome shotgun (WGS) entry which is preliminary data.</text>
</comment>
<dbReference type="SUPFAM" id="SSF50998">
    <property type="entry name" value="Quinoprotein alcohol dehydrogenase-like"/>
    <property type="match status" value="1"/>
</dbReference>
<dbReference type="RefSeq" id="WP_191735096.1">
    <property type="nucleotide sequence ID" value="NZ_JACYFS010000001.1"/>
</dbReference>
<organism evidence="1 2">
    <name type="scientific">Chryseobacterium caseinilyticum</name>
    <dbReference type="NCBI Taxonomy" id="2771428"/>
    <lineage>
        <taxon>Bacteria</taxon>
        <taxon>Pseudomonadati</taxon>
        <taxon>Bacteroidota</taxon>
        <taxon>Flavobacteriia</taxon>
        <taxon>Flavobacteriales</taxon>
        <taxon>Weeksellaceae</taxon>
        <taxon>Chryseobacterium group</taxon>
        <taxon>Chryseobacterium</taxon>
    </lineage>
</organism>
<keyword evidence="2" id="KW-1185">Reference proteome</keyword>
<name>A0ABR8Z856_9FLAO</name>